<dbReference type="PANTHER" id="PTHR45033">
    <property type="match status" value="1"/>
</dbReference>
<dbReference type="InterPro" id="IPR052711">
    <property type="entry name" value="Zinc_ADH-like"/>
</dbReference>
<feature type="domain" description="Alcohol dehydrogenase-like N-terminal" evidence="1">
    <location>
        <begin position="31"/>
        <end position="125"/>
    </location>
</feature>
<reference evidence="2 3" key="1">
    <citation type="submission" date="2015-07" db="EMBL/GenBank/DDBJ databases">
        <title>High-quality genome of monoxenous trypanosomatid Leptomonas pyrrhocoris.</title>
        <authorList>
            <person name="Flegontov P."/>
            <person name="Butenko A."/>
            <person name="Firsov S."/>
            <person name="Vlcek C."/>
            <person name="Logacheva M.D."/>
            <person name="Field M."/>
            <person name="Filatov D."/>
            <person name="Flegontova O."/>
            <person name="Gerasimov E."/>
            <person name="Jackson A.P."/>
            <person name="Kelly S."/>
            <person name="Opperdoes F."/>
            <person name="O'Reilly A."/>
            <person name="Votypka J."/>
            <person name="Yurchenko V."/>
            <person name="Lukes J."/>
        </authorList>
    </citation>
    <scope>NUCLEOTIDE SEQUENCE [LARGE SCALE GENOMIC DNA]</scope>
    <source>
        <strain evidence="2">H10</strain>
    </source>
</reference>
<name>A0A0M9FUJ4_LEPPY</name>
<dbReference type="EMBL" id="LGTL01000020">
    <property type="protein sequence ID" value="KPA76375.1"/>
    <property type="molecule type" value="Genomic_DNA"/>
</dbReference>
<dbReference type="RefSeq" id="XP_015654814.1">
    <property type="nucleotide sequence ID" value="XM_015806450.1"/>
</dbReference>
<accession>A0A0M9FUJ4</accession>
<sequence>MQQWQLPKGGAGVATMTLHKDISIPTPSGSQMVVKMKAVSLNHRDLYIAETNFMPGTLDNVIPLSDGSGEVTAVGPACTRFQVGDRVALTFSLKYLEGDQMEGAGLNECRGGTCQGVAVEYVLTDDMKEPGV</sequence>
<evidence type="ECO:0000313" key="2">
    <source>
        <dbReference type="EMBL" id="KPA76375.1"/>
    </source>
</evidence>
<comment type="caution">
    <text evidence="2">The sequence shown here is derived from an EMBL/GenBank/DDBJ whole genome shotgun (WGS) entry which is preliminary data.</text>
</comment>
<dbReference type="GeneID" id="26908002"/>
<dbReference type="InterPro" id="IPR013154">
    <property type="entry name" value="ADH-like_N"/>
</dbReference>
<dbReference type="InterPro" id="IPR011032">
    <property type="entry name" value="GroES-like_sf"/>
</dbReference>
<proteinExistence type="predicted"/>
<dbReference type="PANTHER" id="PTHR45033:SF2">
    <property type="entry name" value="ZINC-TYPE ALCOHOL DEHYDROGENASE-LIKE PROTEIN C1773.06C"/>
    <property type="match status" value="1"/>
</dbReference>
<keyword evidence="3" id="KW-1185">Reference proteome</keyword>
<dbReference type="SUPFAM" id="SSF50129">
    <property type="entry name" value="GroES-like"/>
    <property type="match status" value="1"/>
</dbReference>
<dbReference type="Pfam" id="PF08240">
    <property type="entry name" value="ADH_N"/>
    <property type="match status" value="1"/>
</dbReference>
<evidence type="ECO:0000313" key="3">
    <source>
        <dbReference type="Proteomes" id="UP000037923"/>
    </source>
</evidence>
<dbReference type="AlphaFoldDB" id="A0A0M9FUJ4"/>
<gene>
    <name evidence="2" type="ORF">ABB37_07717</name>
</gene>
<organism evidence="2 3">
    <name type="scientific">Leptomonas pyrrhocoris</name>
    <name type="common">Firebug parasite</name>
    <dbReference type="NCBI Taxonomy" id="157538"/>
    <lineage>
        <taxon>Eukaryota</taxon>
        <taxon>Discoba</taxon>
        <taxon>Euglenozoa</taxon>
        <taxon>Kinetoplastea</taxon>
        <taxon>Metakinetoplastina</taxon>
        <taxon>Trypanosomatida</taxon>
        <taxon>Trypanosomatidae</taxon>
        <taxon>Leishmaniinae</taxon>
        <taxon>Leptomonas</taxon>
    </lineage>
</organism>
<protein>
    <submittedName>
        <fullName evidence="2">Alcohol dehydrogenase</fullName>
    </submittedName>
</protein>
<dbReference type="VEuPathDB" id="TriTrypDB:LpyrH10_20_0400"/>
<evidence type="ECO:0000259" key="1">
    <source>
        <dbReference type="Pfam" id="PF08240"/>
    </source>
</evidence>
<dbReference type="Gene3D" id="3.90.180.10">
    <property type="entry name" value="Medium-chain alcohol dehydrogenases, catalytic domain"/>
    <property type="match status" value="1"/>
</dbReference>
<dbReference type="Proteomes" id="UP000037923">
    <property type="component" value="Unassembled WGS sequence"/>
</dbReference>
<dbReference type="OrthoDB" id="3509362at2759"/>